<keyword evidence="1" id="KW-0597">Phosphoprotein</keyword>
<proteinExistence type="predicted"/>
<evidence type="ECO:0000313" key="4">
    <source>
        <dbReference type="Proteomes" id="UP000036908"/>
    </source>
</evidence>
<comment type="caution">
    <text evidence="3">The sequence shown here is derived from an EMBL/GenBank/DDBJ whole genome shotgun (WGS) entry which is preliminary data.</text>
</comment>
<feature type="modified residue" description="4-aspartylphosphate" evidence="1">
    <location>
        <position position="63"/>
    </location>
</feature>
<dbReference type="EMBL" id="JSVA01000008">
    <property type="protein sequence ID" value="KOF03180.1"/>
    <property type="molecule type" value="Genomic_DNA"/>
</dbReference>
<dbReference type="SUPFAM" id="SSF52172">
    <property type="entry name" value="CheY-like"/>
    <property type="match status" value="1"/>
</dbReference>
<sequence>MNTMGNGFELLLADDDQDDCLFFEEALLELSVSAGLTTVNNGEALLKLLSENNRKLPNALFLDLNMPRKNGADCLVEIRQCNNLKELPIIIYSTSYNPEIANMLFEQGANYYIRKPKTFSNLKKVILRAIELVKGEHNRPPTKDLFLIQP</sequence>
<dbReference type="Proteomes" id="UP000036908">
    <property type="component" value="Unassembled WGS sequence"/>
</dbReference>
<dbReference type="InterPro" id="IPR011006">
    <property type="entry name" value="CheY-like_superfamily"/>
</dbReference>
<dbReference type="PANTHER" id="PTHR44520:SF2">
    <property type="entry name" value="RESPONSE REGULATOR RCP1"/>
    <property type="match status" value="1"/>
</dbReference>
<dbReference type="PATRIC" id="fig|1566026.4.peg.3358"/>
<dbReference type="AlphaFoldDB" id="A0A0L8ALY4"/>
<evidence type="ECO:0000313" key="3">
    <source>
        <dbReference type="EMBL" id="KOF03180.1"/>
    </source>
</evidence>
<dbReference type="SMART" id="SM00448">
    <property type="entry name" value="REC"/>
    <property type="match status" value="1"/>
</dbReference>
<dbReference type="InterPro" id="IPR001789">
    <property type="entry name" value="Sig_transdc_resp-reg_receiver"/>
</dbReference>
<dbReference type="GO" id="GO:0000160">
    <property type="term" value="P:phosphorelay signal transduction system"/>
    <property type="evidence" value="ECO:0007669"/>
    <property type="project" value="InterPro"/>
</dbReference>
<dbReference type="Gene3D" id="3.40.50.2300">
    <property type="match status" value="1"/>
</dbReference>
<dbReference type="PANTHER" id="PTHR44520">
    <property type="entry name" value="RESPONSE REGULATOR RCP1-RELATED"/>
    <property type="match status" value="1"/>
</dbReference>
<protein>
    <recommendedName>
        <fullName evidence="2">Response regulatory domain-containing protein</fullName>
    </recommendedName>
</protein>
<reference evidence="4" key="1">
    <citation type="submission" date="2014-11" db="EMBL/GenBank/DDBJ databases">
        <title>Genome sequencing of Roseivirga sp. D-25.</title>
        <authorList>
            <person name="Selvaratnam C."/>
            <person name="Thevarajoo S."/>
            <person name="Goh K.M."/>
            <person name="Eee R."/>
            <person name="Chan K.-G."/>
            <person name="Chong C.S."/>
        </authorList>
    </citation>
    <scope>NUCLEOTIDE SEQUENCE [LARGE SCALE GENOMIC DNA]</scope>
    <source>
        <strain evidence="4">D-25</strain>
    </source>
</reference>
<accession>A0A0L8ALY4</accession>
<feature type="domain" description="Response regulatory" evidence="2">
    <location>
        <begin position="9"/>
        <end position="130"/>
    </location>
</feature>
<name>A0A0L8ALY4_9BACT</name>
<dbReference type="PROSITE" id="PS50110">
    <property type="entry name" value="RESPONSE_REGULATORY"/>
    <property type="match status" value="1"/>
</dbReference>
<evidence type="ECO:0000259" key="2">
    <source>
        <dbReference type="PROSITE" id="PS50110"/>
    </source>
</evidence>
<evidence type="ECO:0000256" key="1">
    <source>
        <dbReference type="PROSITE-ProRule" id="PRU00169"/>
    </source>
</evidence>
<gene>
    <name evidence="3" type="ORF">OB69_07635</name>
</gene>
<dbReference type="Pfam" id="PF00072">
    <property type="entry name" value="Response_reg"/>
    <property type="match status" value="1"/>
</dbReference>
<dbReference type="InterPro" id="IPR052893">
    <property type="entry name" value="TCS_response_regulator"/>
</dbReference>
<organism evidence="3 4">
    <name type="scientific">Roseivirga seohaensis subsp. aquiponti</name>
    <dbReference type="NCBI Taxonomy" id="1566026"/>
    <lineage>
        <taxon>Bacteria</taxon>
        <taxon>Pseudomonadati</taxon>
        <taxon>Bacteroidota</taxon>
        <taxon>Cytophagia</taxon>
        <taxon>Cytophagales</taxon>
        <taxon>Roseivirgaceae</taxon>
        <taxon>Roseivirga</taxon>
    </lineage>
</organism>
<keyword evidence="4" id="KW-1185">Reference proteome</keyword>